<feature type="compositionally biased region" description="Polar residues" evidence="1">
    <location>
        <begin position="458"/>
        <end position="480"/>
    </location>
</feature>
<feature type="compositionally biased region" description="Basic residues" evidence="1">
    <location>
        <begin position="381"/>
        <end position="394"/>
    </location>
</feature>
<proteinExistence type="predicted"/>
<protein>
    <recommendedName>
        <fullName evidence="2">DUF1985 domain-containing protein</fullName>
    </recommendedName>
</protein>
<dbReference type="Proteomes" id="UP000467841">
    <property type="component" value="Unassembled WGS sequence"/>
</dbReference>
<evidence type="ECO:0000313" key="4">
    <source>
        <dbReference type="Proteomes" id="UP000467841"/>
    </source>
</evidence>
<feature type="domain" description="DUF1985" evidence="2">
    <location>
        <begin position="99"/>
        <end position="146"/>
    </location>
</feature>
<dbReference type="AlphaFoldDB" id="A0A6D2I3R0"/>
<organism evidence="3 4">
    <name type="scientific">Microthlaspi erraticum</name>
    <dbReference type="NCBI Taxonomy" id="1685480"/>
    <lineage>
        <taxon>Eukaryota</taxon>
        <taxon>Viridiplantae</taxon>
        <taxon>Streptophyta</taxon>
        <taxon>Embryophyta</taxon>
        <taxon>Tracheophyta</taxon>
        <taxon>Spermatophyta</taxon>
        <taxon>Magnoliopsida</taxon>
        <taxon>eudicotyledons</taxon>
        <taxon>Gunneridae</taxon>
        <taxon>Pentapetalae</taxon>
        <taxon>rosids</taxon>
        <taxon>malvids</taxon>
        <taxon>Brassicales</taxon>
        <taxon>Brassicaceae</taxon>
        <taxon>Coluteocarpeae</taxon>
        <taxon>Microthlaspi</taxon>
    </lineage>
</organism>
<comment type="caution">
    <text evidence="3">The sequence shown here is derived from an EMBL/GenBank/DDBJ whole genome shotgun (WGS) entry which is preliminary data.</text>
</comment>
<feature type="region of interest" description="Disordered" evidence="1">
    <location>
        <begin position="603"/>
        <end position="661"/>
    </location>
</feature>
<sequence>MDPSSSQSSQQRTEGSMKGREGVSEPDPRLPTRLLKTDHYPNPRLNIYSRPETIAFVKHTLRNNPEAFARIRNSRFGKLWDFPAVRCPVSCKLIHALVSRQVLSKKHYEMWTVFGGQPLRISLSEFASVTGLHCGEYPEGYDPDWHPPPSKTPDKWWSQTHRPTPKYVSMLADVDEFLNFPWGRESFIKTISTMCPLRSQAVKDEDPVHTLVKNLGQQSFRLLGFPLALQLLAFQAILVLLEYLPRSSDDDILLNLPDEHFPPNPSLSHEDVLNAELHPNVRQNYPLVYAKYYFAIVDSSNETYNPFFQLCVNPLIPIDAPPGFIGWGEFAEQEVQDRKVAYLEELIANNHRFSKAEWPGGATDYKEVVHCYKPPRVVHEKHIRNRKKEKRPLGVRRSPPTTRRSGRGKERVEETINSAAPEDLAERNKWLIAQVKILTEKHSKLADRTRRLERKWQLQASRSLRMPSTQRRVPRTKQNNSKSKGKEVSGSEDGADDSIISLKEGEEMPDDWMDRNVNYEAFMKSPSSGNIQFAGSQELMELSDFSPSLNQAAASRARPSKGGVVLDFEEVVPGAVTGGQSNAGEERGGVEVERSVDEGIIDGEEGIIGHGPEPRDSRTVDGTSRDEDMVGEKANDTDEKMCTADVQDGVDDESMDTVPSTKDDVAGLRVCTGLSVLVDGGVAKVVAGEFVQSEGETVDVN</sequence>
<feature type="region of interest" description="Disordered" evidence="1">
    <location>
        <begin position="458"/>
        <end position="507"/>
    </location>
</feature>
<name>A0A6D2I3R0_9BRAS</name>
<feature type="compositionally biased region" description="Basic and acidic residues" evidence="1">
    <location>
        <begin position="612"/>
        <end position="642"/>
    </location>
</feature>
<feature type="region of interest" description="Disordered" evidence="1">
    <location>
        <begin position="1"/>
        <end position="34"/>
    </location>
</feature>
<feature type="compositionally biased region" description="Basic and acidic residues" evidence="1">
    <location>
        <begin position="15"/>
        <end position="34"/>
    </location>
</feature>
<gene>
    <name evidence="3" type="ORF">MERR_LOCUS10150</name>
</gene>
<feature type="compositionally biased region" description="Polar residues" evidence="1">
    <location>
        <begin position="1"/>
        <end position="14"/>
    </location>
</feature>
<dbReference type="PANTHER" id="PTHR48449:SF1">
    <property type="entry name" value="DUF1985 DOMAIN-CONTAINING PROTEIN"/>
    <property type="match status" value="1"/>
</dbReference>
<dbReference type="OrthoDB" id="1114153at2759"/>
<evidence type="ECO:0000256" key="1">
    <source>
        <dbReference type="SAM" id="MobiDB-lite"/>
    </source>
</evidence>
<dbReference type="InterPro" id="IPR015410">
    <property type="entry name" value="DUF1985"/>
</dbReference>
<accession>A0A6D2I3R0</accession>
<keyword evidence="4" id="KW-1185">Reference proteome</keyword>
<evidence type="ECO:0000313" key="3">
    <source>
        <dbReference type="EMBL" id="CAA7022915.1"/>
    </source>
</evidence>
<dbReference type="EMBL" id="CACVBM020000754">
    <property type="protein sequence ID" value="CAA7022915.1"/>
    <property type="molecule type" value="Genomic_DNA"/>
</dbReference>
<reference evidence="3" key="1">
    <citation type="submission" date="2020-01" db="EMBL/GenBank/DDBJ databases">
        <authorList>
            <person name="Mishra B."/>
        </authorList>
    </citation>
    <scope>NUCLEOTIDE SEQUENCE [LARGE SCALE GENOMIC DNA]</scope>
</reference>
<dbReference type="Pfam" id="PF09331">
    <property type="entry name" value="DUF1985"/>
    <property type="match status" value="1"/>
</dbReference>
<feature type="region of interest" description="Disordered" evidence="1">
    <location>
        <begin position="381"/>
        <end position="420"/>
    </location>
</feature>
<evidence type="ECO:0000259" key="2">
    <source>
        <dbReference type="Pfam" id="PF09331"/>
    </source>
</evidence>
<dbReference type="PANTHER" id="PTHR48449">
    <property type="entry name" value="DUF1985 DOMAIN-CONTAINING PROTEIN"/>
    <property type="match status" value="1"/>
</dbReference>